<comment type="caution">
    <text evidence="3">The sequence shown here is derived from an EMBL/GenBank/DDBJ whole genome shotgun (WGS) entry which is preliminary data.</text>
</comment>
<feature type="signal peptide" evidence="2">
    <location>
        <begin position="1"/>
        <end position="23"/>
    </location>
</feature>
<accession>A0A834Y425</accession>
<feature type="region of interest" description="Disordered" evidence="1">
    <location>
        <begin position="592"/>
        <end position="787"/>
    </location>
</feature>
<keyword evidence="2" id="KW-0732">Signal</keyword>
<feature type="compositionally biased region" description="Basic residues" evidence="1">
    <location>
        <begin position="468"/>
        <end position="477"/>
    </location>
</feature>
<feature type="region of interest" description="Disordered" evidence="1">
    <location>
        <begin position="218"/>
        <end position="295"/>
    </location>
</feature>
<feature type="compositionally biased region" description="Acidic residues" evidence="1">
    <location>
        <begin position="245"/>
        <end position="277"/>
    </location>
</feature>
<feature type="compositionally biased region" description="Basic residues" evidence="1">
    <location>
        <begin position="400"/>
        <end position="409"/>
    </location>
</feature>
<feature type="compositionally biased region" description="Basic and acidic residues" evidence="1">
    <location>
        <begin position="219"/>
        <end position="240"/>
    </location>
</feature>
<organism evidence="3 4">
    <name type="scientific">Aphidius gifuensis</name>
    <name type="common">Parasitoid wasp</name>
    <dbReference type="NCBI Taxonomy" id="684658"/>
    <lineage>
        <taxon>Eukaryota</taxon>
        <taxon>Metazoa</taxon>
        <taxon>Ecdysozoa</taxon>
        <taxon>Arthropoda</taxon>
        <taxon>Hexapoda</taxon>
        <taxon>Insecta</taxon>
        <taxon>Pterygota</taxon>
        <taxon>Neoptera</taxon>
        <taxon>Endopterygota</taxon>
        <taxon>Hymenoptera</taxon>
        <taxon>Apocrita</taxon>
        <taxon>Ichneumonoidea</taxon>
        <taxon>Braconidae</taxon>
        <taxon>Aphidiinae</taxon>
        <taxon>Aphidius</taxon>
    </lineage>
</organism>
<name>A0A834Y425_APHGI</name>
<feature type="region of interest" description="Disordered" evidence="1">
    <location>
        <begin position="373"/>
        <end position="556"/>
    </location>
</feature>
<protein>
    <submittedName>
        <fullName evidence="3">Uncharacterized protein</fullName>
    </submittedName>
</protein>
<evidence type="ECO:0000313" key="4">
    <source>
        <dbReference type="Proteomes" id="UP000639338"/>
    </source>
</evidence>
<evidence type="ECO:0000313" key="3">
    <source>
        <dbReference type="EMBL" id="KAF7996774.1"/>
    </source>
</evidence>
<feature type="region of interest" description="Disordered" evidence="1">
    <location>
        <begin position="169"/>
        <end position="205"/>
    </location>
</feature>
<proteinExistence type="predicted"/>
<feature type="compositionally biased region" description="Basic and acidic residues" evidence="1">
    <location>
        <begin position="498"/>
        <end position="526"/>
    </location>
</feature>
<feature type="compositionally biased region" description="Basic and acidic residues" evidence="1">
    <location>
        <begin position="410"/>
        <end position="419"/>
    </location>
</feature>
<feature type="compositionally biased region" description="Polar residues" evidence="1">
    <location>
        <begin position="775"/>
        <end position="787"/>
    </location>
</feature>
<feature type="compositionally biased region" description="Basic and acidic residues" evidence="1">
    <location>
        <begin position="278"/>
        <end position="295"/>
    </location>
</feature>
<feature type="chain" id="PRO_5033033206" evidence="2">
    <location>
        <begin position="24"/>
        <end position="959"/>
    </location>
</feature>
<evidence type="ECO:0000256" key="1">
    <source>
        <dbReference type="SAM" id="MobiDB-lite"/>
    </source>
</evidence>
<feature type="compositionally biased region" description="Acidic residues" evidence="1">
    <location>
        <begin position="618"/>
        <end position="630"/>
    </location>
</feature>
<dbReference type="AlphaFoldDB" id="A0A834Y425"/>
<feature type="compositionally biased region" description="Basic and acidic residues" evidence="1">
    <location>
        <begin position="433"/>
        <end position="444"/>
    </location>
</feature>
<sequence>MRSILIFLLNIFIILNLTYEIISQELNNKTKYNSSNEYYQLIGNTPNDTNITINWNDNGNNTRDKRALGIFLQGLAQALGYNTAPIQLASLPNPNTLGTSQTGPVSIDIRSINPMTSSSSSLPVLPGGKTISSSSPRQRETLRFTGVVNFGNNSDVIGHLRQYEKLFHGSSMPNSTAIPVTTSTTPVPTTTTTQSSTLSPPKAPLLEPYLVPIPIPLAEVDKDSRENYENDESNENKDNIKMINQDDEIDSSEENEKENIQEEEEESTEELDNSEELNNDKTSNENNNDDDKLKSDYSNKQGIKFKAGFGISLPIVDQPVADKLMNSYGQSLEHDGRIDKSIADYFGRYKNPKSGLYDKQRILSAEAKKRPWLIETKVPYSKNKQDNINLAENKNDKSKLSRSKGSRKKNYNEENDREVQASSTNKKYRHPEKKINESVEKIEEFSNDQKINNKKQESRENDRDVSSSRKKNRHLEKKRNESIEEAAKFSSSQKRNNKKEVSQENDRDVSSRRKKNRNSEKNRNGSDETTDESSDNSESKEKLESNDKSNKKEPFIIKTFDFIKNSAFYKPIKFVYSPGSLEKNAQQIVKNLEENKNYESEEYDEKTNEKQMNNSEELKEDEEEDEESAEESSVVDIKTDKLPKDDKLIKLNNKKKQNNDSVDEKAATRITKSNNSQDKENHKNNTNVNDQFENNNHNDELENSKNNNENSAEDTLVNYEEQTSKKNSQNTDRQRENYRTATVTPADQKIIEKPNYRSPEKSVEVSDEIYDEQESIQPSTTHQTPVKNIQDDEVASELESILKNPIKKSNLSRQKPSTQINEDDNIKLLQQIIKNKNQENTSSNNNDYSSYQLPQIVNIPRYYQQGVTAYPRPIYYQKNIENQRHVYQSSPQPINHENNKPNYYDDIDDPHSTIGYFDIYKIKYNPDYKDSNYSINNKFKNQQIQDRKFTVDKKNQTII</sequence>
<feature type="compositionally biased region" description="Basic and acidic residues" evidence="1">
    <location>
        <begin position="637"/>
        <end position="649"/>
    </location>
</feature>
<evidence type="ECO:0000256" key="2">
    <source>
        <dbReference type="SAM" id="SignalP"/>
    </source>
</evidence>
<feature type="compositionally biased region" description="Basic and acidic residues" evidence="1">
    <location>
        <begin position="592"/>
        <end position="609"/>
    </location>
</feature>
<feature type="compositionally biased region" description="Basic and acidic residues" evidence="1">
    <location>
        <begin position="454"/>
        <end position="467"/>
    </location>
</feature>
<dbReference type="EMBL" id="JACMRX010000001">
    <property type="protein sequence ID" value="KAF7996774.1"/>
    <property type="molecule type" value="Genomic_DNA"/>
</dbReference>
<feature type="compositionally biased region" description="Basic and acidic residues" evidence="1">
    <location>
        <begin position="537"/>
        <end position="555"/>
    </location>
</feature>
<feature type="region of interest" description="Disordered" evidence="1">
    <location>
        <begin position="118"/>
        <end position="138"/>
    </location>
</feature>
<feature type="compositionally biased region" description="Basic and acidic residues" evidence="1">
    <location>
        <begin position="478"/>
        <end position="487"/>
    </location>
</feature>
<feature type="compositionally biased region" description="Basic and acidic residues" evidence="1">
    <location>
        <begin position="749"/>
        <end position="764"/>
    </location>
</feature>
<dbReference type="Proteomes" id="UP000639338">
    <property type="component" value="Unassembled WGS sequence"/>
</dbReference>
<reference evidence="3 4" key="1">
    <citation type="submission" date="2020-08" db="EMBL/GenBank/DDBJ databases">
        <title>Aphidius gifuensis genome sequencing and assembly.</title>
        <authorList>
            <person name="Du Z."/>
        </authorList>
    </citation>
    <scope>NUCLEOTIDE SEQUENCE [LARGE SCALE GENOMIC DNA]</scope>
    <source>
        <strain evidence="3">YNYX2018</strain>
        <tissue evidence="3">Adults</tissue>
    </source>
</reference>
<feature type="compositionally biased region" description="Low complexity" evidence="1">
    <location>
        <begin position="175"/>
        <end position="200"/>
    </location>
</feature>
<gene>
    <name evidence="3" type="ORF">HCN44_002420</name>
</gene>
<keyword evidence="4" id="KW-1185">Reference proteome</keyword>
<feature type="compositionally biased region" description="Acidic residues" evidence="1">
    <location>
        <begin position="765"/>
        <end position="774"/>
    </location>
</feature>